<dbReference type="AlphaFoldDB" id="A0A0P7DIS5"/>
<dbReference type="PANTHER" id="PTHR41287:SF1">
    <property type="entry name" value="PROTEIN YMFN"/>
    <property type="match status" value="1"/>
</dbReference>
<dbReference type="Pfam" id="PF03354">
    <property type="entry name" value="TerL_ATPase"/>
    <property type="match status" value="1"/>
</dbReference>
<protein>
    <submittedName>
        <fullName evidence="3">Terminase</fullName>
    </submittedName>
</protein>
<dbReference type="Proteomes" id="UP000050437">
    <property type="component" value="Unassembled WGS sequence"/>
</dbReference>
<reference evidence="3 4" key="1">
    <citation type="submission" date="2015-10" db="EMBL/GenBank/DDBJ databases">
        <title>Pseudomonas putida clinical strains.</title>
        <authorList>
            <person name="Molina L."/>
            <person name="Udaondo Z."/>
        </authorList>
    </citation>
    <scope>NUCLEOTIDE SEQUENCE [LARGE SCALE GENOMIC DNA]</scope>
    <source>
        <strain evidence="3 4">HB13667</strain>
    </source>
</reference>
<dbReference type="EMBL" id="LKKS01000068">
    <property type="protein sequence ID" value="KPM65555.1"/>
    <property type="molecule type" value="Genomic_DNA"/>
</dbReference>
<organism evidence="3 4">
    <name type="scientific">Pseudomonas putida</name>
    <name type="common">Arthrobacter siderocapsulatus</name>
    <dbReference type="NCBI Taxonomy" id="303"/>
    <lineage>
        <taxon>Bacteria</taxon>
        <taxon>Pseudomonadati</taxon>
        <taxon>Pseudomonadota</taxon>
        <taxon>Gammaproteobacteria</taxon>
        <taxon>Pseudomonadales</taxon>
        <taxon>Pseudomonadaceae</taxon>
        <taxon>Pseudomonas</taxon>
    </lineage>
</organism>
<comment type="caution">
    <text evidence="3">The sequence shown here is derived from an EMBL/GenBank/DDBJ whole genome shotgun (WGS) entry which is preliminary data.</text>
</comment>
<dbReference type="PANTHER" id="PTHR41287">
    <property type="match status" value="1"/>
</dbReference>
<evidence type="ECO:0000259" key="1">
    <source>
        <dbReference type="Pfam" id="PF03354"/>
    </source>
</evidence>
<evidence type="ECO:0000259" key="2">
    <source>
        <dbReference type="Pfam" id="PF20441"/>
    </source>
</evidence>
<proteinExistence type="predicted"/>
<dbReference type="InterPro" id="IPR046462">
    <property type="entry name" value="TerL_nuclease"/>
</dbReference>
<gene>
    <name evidence="3" type="ORF">HB13667_11590</name>
</gene>
<dbReference type="InterPro" id="IPR005021">
    <property type="entry name" value="Terminase_largesu-like"/>
</dbReference>
<dbReference type="GO" id="GO:0004519">
    <property type="term" value="F:endonuclease activity"/>
    <property type="evidence" value="ECO:0007669"/>
    <property type="project" value="InterPro"/>
</dbReference>
<feature type="domain" description="Terminase large subunit-like endonuclease" evidence="2">
    <location>
        <begin position="236"/>
        <end position="487"/>
    </location>
</feature>
<dbReference type="Gene3D" id="3.40.50.300">
    <property type="entry name" value="P-loop containing nucleotide triphosphate hydrolases"/>
    <property type="match status" value="1"/>
</dbReference>
<evidence type="ECO:0000313" key="4">
    <source>
        <dbReference type="Proteomes" id="UP000050437"/>
    </source>
</evidence>
<evidence type="ECO:0000313" key="3">
    <source>
        <dbReference type="EMBL" id="KPM65555.1"/>
    </source>
</evidence>
<dbReference type="InterPro" id="IPR046461">
    <property type="entry name" value="TerL_ATPase"/>
</dbReference>
<feature type="domain" description="Terminase large subunit-like ATPase" evidence="1">
    <location>
        <begin position="52"/>
        <end position="191"/>
    </location>
</feature>
<dbReference type="Pfam" id="PF20441">
    <property type="entry name" value="TerL_nuclease"/>
    <property type="match status" value="1"/>
</dbReference>
<sequence>MAAKRRLSRGERNAQWIEDYCRIPEGRLVGQRVKLTKHQRKWLKRIYDTPTRTFILSMARKNAKTALSAFILLLHLCGPEARPNSQLYSAAQSRDQAAILFELAAKVVRMSPDLSEFVNIRDTAKELLCGELGTFYKALSADAATKFGLSPALVVHDELGQVIGPRSQLYEALETASAAQEQPLSIIISTQAPTDADLLSLLIDDALTGADPRNKVELCAAPMDMDPFSEEAIRAANPHFDDFMNKDEVFRQAADAKRLPSREPAYRNLILNQRVEARSPFIPRAIWMENGAEPDSLEGLRVYGGLDLSSVSDLTALVLVSENGDVEPTFWLPEEGLAEKSRNDRVPYDQWARDGFLETTPGRAIEYEFVAHYLRGVFDRYDVQVLNFDRYNMRFLKPWLERAGFTESELERFKEFGQGFVSMSPALRELEARLLAKKLRHGMHPVLSMCAANAVAVSDPAGGRKFTKAKASGRIDGMVALAMAVGAENHTDAAPEANLSDHIIKHGIRTL</sequence>
<dbReference type="RefSeq" id="WP_054572666.1">
    <property type="nucleotide sequence ID" value="NZ_LKKS01000068.1"/>
</dbReference>
<dbReference type="InterPro" id="IPR027417">
    <property type="entry name" value="P-loop_NTPase"/>
</dbReference>
<accession>A0A0P7DIS5</accession>
<name>A0A0P7DIS5_PSEPU</name>